<keyword evidence="3" id="KW-0479">Metal-binding</keyword>
<comment type="subunit">
    <text evidence="2">Homodimer.</text>
</comment>
<keyword evidence="4" id="KW-0378">Hydrolase</keyword>
<gene>
    <name evidence="7" type="ORF">BN444_01994</name>
</gene>
<dbReference type="PANTHER" id="PTHR32494">
    <property type="entry name" value="ALLANTOATE DEIMINASE-RELATED"/>
    <property type="match status" value="1"/>
</dbReference>
<organism evidence="7 8">
    <name type="scientific">Xanthomonas translucens pv. translucens DSM 18974</name>
    <dbReference type="NCBI Taxonomy" id="1261556"/>
    <lineage>
        <taxon>Bacteria</taxon>
        <taxon>Pseudomonadati</taxon>
        <taxon>Pseudomonadota</taxon>
        <taxon>Gammaproteobacteria</taxon>
        <taxon>Lysobacterales</taxon>
        <taxon>Lysobacteraceae</taxon>
        <taxon>Xanthomonas</taxon>
        <taxon>Xanthomonas translucens group</taxon>
    </lineage>
</organism>
<dbReference type="Proteomes" id="UP000093071">
    <property type="component" value="Chromosome I"/>
</dbReference>
<dbReference type="InterPro" id="IPR010158">
    <property type="entry name" value="Amidase_Cbmase"/>
</dbReference>
<dbReference type="Pfam" id="PF01546">
    <property type="entry name" value="Peptidase_M20"/>
    <property type="match status" value="1"/>
</dbReference>
<evidence type="ECO:0000256" key="6">
    <source>
        <dbReference type="SAM" id="MobiDB-lite"/>
    </source>
</evidence>
<evidence type="ECO:0000256" key="4">
    <source>
        <dbReference type="ARBA" id="ARBA00022801"/>
    </source>
</evidence>
<dbReference type="GO" id="GO:0046872">
    <property type="term" value="F:metal ion binding"/>
    <property type="evidence" value="ECO:0007669"/>
    <property type="project" value="UniProtKB-KW"/>
</dbReference>
<evidence type="ECO:0000313" key="7">
    <source>
        <dbReference type="EMBL" id="SCB03740.1"/>
    </source>
</evidence>
<feature type="region of interest" description="Disordered" evidence="6">
    <location>
        <begin position="217"/>
        <end position="239"/>
    </location>
</feature>
<dbReference type="PATRIC" id="fig|1261556.5.peg.997"/>
<dbReference type="GO" id="GO:0016813">
    <property type="term" value="F:hydrolase activity, acting on carbon-nitrogen (but not peptide) bonds, in linear amidines"/>
    <property type="evidence" value="ECO:0007669"/>
    <property type="project" value="InterPro"/>
</dbReference>
<evidence type="ECO:0000256" key="5">
    <source>
        <dbReference type="ARBA" id="ARBA00023211"/>
    </source>
</evidence>
<sequence length="239" mass="24824">MLMPACVPGLRAVARCDALGVAPYSDMADGLFRGWLSPAHRASVAAVAAWMGEAGLHIRIDPAGNLLGRYDGPLGVMLGIECVAALHAQGRRLPCAIEVIAFGDEEGSRFPASMLSSRAVAGTLHPAALQVADGDGVMLADALAAWGLDIALLPSAARAPHSVLAYDVRAGDAAVRDAAAAAIAQCLHAIAAARGVQTACRTCRPVPAIRAWSPRWTRQSPRRASRRGSWCPAPAATPW</sequence>
<evidence type="ECO:0000313" key="8">
    <source>
        <dbReference type="Proteomes" id="UP000093071"/>
    </source>
</evidence>
<name>A0A1C3TL38_XANCT</name>
<dbReference type="PANTHER" id="PTHR32494:SF19">
    <property type="entry name" value="ALLANTOATE DEIMINASE-RELATED"/>
    <property type="match status" value="1"/>
</dbReference>
<evidence type="ECO:0000256" key="1">
    <source>
        <dbReference type="ARBA" id="ARBA00001936"/>
    </source>
</evidence>
<reference evidence="8" key="1">
    <citation type="submission" date="2016-07" db="EMBL/GenBank/DDBJ databases">
        <authorList>
            <person name="Jaenicke Sebastian"/>
        </authorList>
    </citation>
    <scope>NUCLEOTIDE SEQUENCE [LARGE SCALE GENOMIC DNA]</scope>
</reference>
<accession>A0A1C3TL38</accession>
<comment type="cofactor">
    <cofactor evidence="1">
        <name>Mn(2+)</name>
        <dbReference type="ChEBI" id="CHEBI:29035"/>
    </cofactor>
</comment>
<evidence type="ECO:0000256" key="3">
    <source>
        <dbReference type="ARBA" id="ARBA00022723"/>
    </source>
</evidence>
<evidence type="ECO:0008006" key="9">
    <source>
        <dbReference type="Google" id="ProtNLM"/>
    </source>
</evidence>
<proteinExistence type="predicted"/>
<evidence type="ECO:0000256" key="2">
    <source>
        <dbReference type="ARBA" id="ARBA00011738"/>
    </source>
</evidence>
<dbReference type="SUPFAM" id="SSF53187">
    <property type="entry name" value="Zn-dependent exopeptidases"/>
    <property type="match status" value="1"/>
</dbReference>
<dbReference type="EMBL" id="LT604072">
    <property type="protein sequence ID" value="SCB03740.1"/>
    <property type="molecule type" value="Genomic_DNA"/>
</dbReference>
<dbReference type="AlphaFoldDB" id="A0A1C3TL38"/>
<protein>
    <recommendedName>
        <fullName evidence="9">Peptidase M20 dimerisation domain-containing protein</fullName>
    </recommendedName>
</protein>
<keyword evidence="5" id="KW-0464">Manganese</keyword>
<dbReference type="Gene3D" id="3.40.630.10">
    <property type="entry name" value="Zn peptidases"/>
    <property type="match status" value="2"/>
</dbReference>
<dbReference type="InterPro" id="IPR002933">
    <property type="entry name" value="Peptidase_M20"/>
</dbReference>